<dbReference type="GO" id="GO:0009507">
    <property type="term" value="C:chloroplast"/>
    <property type="evidence" value="ECO:0007669"/>
    <property type="project" value="TreeGrafter"/>
</dbReference>
<dbReference type="PANTHER" id="PTHR31739">
    <property type="entry name" value="ENT-COPALYL DIPHOSPHATE SYNTHASE, CHLOROPLASTIC"/>
    <property type="match status" value="1"/>
</dbReference>
<dbReference type="SUPFAM" id="SSF48576">
    <property type="entry name" value="Terpenoid synthases"/>
    <property type="match status" value="1"/>
</dbReference>
<comment type="caution">
    <text evidence="7">The sequence shown here is derived from an EMBL/GenBank/DDBJ whole genome shotgun (WGS) entry which is preliminary data.</text>
</comment>
<organism evidence="7 8">
    <name type="scientific">Genlisea aurea</name>
    <dbReference type="NCBI Taxonomy" id="192259"/>
    <lineage>
        <taxon>Eukaryota</taxon>
        <taxon>Viridiplantae</taxon>
        <taxon>Streptophyta</taxon>
        <taxon>Embryophyta</taxon>
        <taxon>Tracheophyta</taxon>
        <taxon>Spermatophyta</taxon>
        <taxon>Magnoliopsida</taxon>
        <taxon>eudicotyledons</taxon>
        <taxon>Gunneridae</taxon>
        <taxon>Pentapetalae</taxon>
        <taxon>asterids</taxon>
        <taxon>lamiids</taxon>
        <taxon>Lamiales</taxon>
        <taxon>Lentibulariaceae</taxon>
        <taxon>Genlisea</taxon>
    </lineage>
</organism>
<dbReference type="AlphaFoldDB" id="S8DFG5"/>
<evidence type="ECO:0000256" key="4">
    <source>
        <dbReference type="ARBA" id="ARBA00022842"/>
    </source>
</evidence>
<feature type="non-terminal residue" evidence="7">
    <location>
        <position position="1"/>
    </location>
</feature>
<keyword evidence="3" id="KW-0479">Metal-binding</keyword>
<dbReference type="Proteomes" id="UP000015453">
    <property type="component" value="Unassembled WGS sequence"/>
</dbReference>
<dbReference type="EMBL" id="AUSU01009510">
    <property type="protein sequence ID" value="EPS58132.1"/>
    <property type="molecule type" value="Genomic_DNA"/>
</dbReference>
<evidence type="ECO:0000256" key="2">
    <source>
        <dbReference type="ARBA" id="ARBA00006333"/>
    </source>
</evidence>
<comment type="pathway">
    <text evidence="1">Secondary metabolite biosynthesis; terpenoid biosynthesis.</text>
</comment>
<evidence type="ECO:0000256" key="5">
    <source>
        <dbReference type="ARBA" id="ARBA00023239"/>
    </source>
</evidence>
<dbReference type="OrthoDB" id="2343925at2759"/>
<dbReference type="PANTHER" id="PTHR31739:SF33">
    <property type="entry name" value="CIS-ABIENOL SYNTHASE, CHLOROPLASTIC"/>
    <property type="match status" value="1"/>
</dbReference>
<dbReference type="InterPro" id="IPR008930">
    <property type="entry name" value="Terpenoid_cyclase/PrenylTrfase"/>
</dbReference>
<reference evidence="7 8" key="1">
    <citation type="journal article" date="2013" name="BMC Genomics">
        <title>The miniature genome of a carnivorous plant Genlisea aurea contains a low number of genes and short non-coding sequences.</title>
        <authorList>
            <person name="Leushkin E.V."/>
            <person name="Sutormin R.A."/>
            <person name="Nabieva E.R."/>
            <person name="Penin A.A."/>
            <person name="Kondrashov A.S."/>
            <person name="Logacheva M.D."/>
        </authorList>
    </citation>
    <scope>NUCLEOTIDE SEQUENCE [LARGE SCALE GENOMIC DNA]</scope>
</reference>
<evidence type="ECO:0000313" key="7">
    <source>
        <dbReference type="EMBL" id="EPS58132.1"/>
    </source>
</evidence>
<proteinExistence type="inferred from homology"/>
<name>S8DFG5_9LAMI</name>
<gene>
    <name evidence="7" type="ORF">M569_16684</name>
</gene>
<comment type="similarity">
    <text evidence="2">Belongs to the terpene synthase family.</text>
</comment>
<dbReference type="InterPro" id="IPR005630">
    <property type="entry name" value="Terpene_synthase_metal-bd"/>
</dbReference>
<dbReference type="SUPFAM" id="SSF48239">
    <property type="entry name" value="Terpenoid cyclases/Protein prenyltransferases"/>
    <property type="match status" value="1"/>
</dbReference>
<accession>S8DFG5</accession>
<dbReference type="GO" id="GO:0000287">
    <property type="term" value="F:magnesium ion binding"/>
    <property type="evidence" value="ECO:0007669"/>
    <property type="project" value="InterPro"/>
</dbReference>
<keyword evidence="8" id="KW-1185">Reference proteome</keyword>
<dbReference type="Pfam" id="PF03936">
    <property type="entry name" value="Terpene_synth_C"/>
    <property type="match status" value="1"/>
</dbReference>
<keyword evidence="4" id="KW-0460">Magnesium</keyword>
<protein>
    <recommendedName>
        <fullName evidence="6">Terpene synthase metal-binding domain-containing protein</fullName>
    </recommendedName>
</protein>
<feature type="domain" description="Terpene synthase metal-binding" evidence="6">
    <location>
        <begin position="119"/>
        <end position="313"/>
    </location>
</feature>
<sequence>YRASQLLVYEEENILERINDWTTKLLKRELESNNIPDKKLKEQVEFELKNFHGILDRVAHRRNIELIQRNNYLPLSDRSSDLHNEGLQKFSVQDFNLCQAQHQKELELLERWYYVDSKLDSMDYGRNVLGVGHFLASALMADPELDHARAVVAKHTALITRLDDFFDHHGSREDSLKIIHLIREWKQPSSLTYGNEEVEILYTAVYNTTTELAEIAYPIQGRDITNVLTHLWDELLTSCMREMDSIADESTLTMDEYMSFAWISAGCRICILTSIHFLGAKLPEKVIFSSECDHLCRHVCYIYRLLNDFRTFE</sequence>
<feature type="non-terminal residue" evidence="7">
    <location>
        <position position="313"/>
    </location>
</feature>
<evidence type="ECO:0000256" key="1">
    <source>
        <dbReference type="ARBA" id="ARBA00004721"/>
    </source>
</evidence>
<dbReference type="InterPro" id="IPR008949">
    <property type="entry name" value="Isoprenoid_synthase_dom_sf"/>
</dbReference>
<evidence type="ECO:0000259" key="6">
    <source>
        <dbReference type="Pfam" id="PF03936"/>
    </source>
</evidence>
<evidence type="ECO:0000313" key="8">
    <source>
        <dbReference type="Proteomes" id="UP000015453"/>
    </source>
</evidence>
<dbReference type="InterPro" id="IPR050148">
    <property type="entry name" value="Terpene_synthase-like"/>
</dbReference>
<dbReference type="Gene3D" id="1.10.600.10">
    <property type="entry name" value="Farnesyl Diphosphate Synthase"/>
    <property type="match status" value="1"/>
</dbReference>
<keyword evidence="5" id="KW-0456">Lyase</keyword>
<dbReference type="GO" id="GO:0009686">
    <property type="term" value="P:gibberellin biosynthetic process"/>
    <property type="evidence" value="ECO:0007669"/>
    <property type="project" value="TreeGrafter"/>
</dbReference>
<evidence type="ECO:0000256" key="3">
    <source>
        <dbReference type="ARBA" id="ARBA00022723"/>
    </source>
</evidence>
<dbReference type="Gene3D" id="1.50.10.130">
    <property type="entry name" value="Terpene synthase, N-terminal domain"/>
    <property type="match status" value="1"/>
</dbReference>
<dbReference type="GO" id="GO:0010333">
    <property type="term" value="F:terpene synthase activity"/>
    <property type="evidence" value="ECO:0007669"/>
    <property type="project" value="InterPro"/>
</dbReference>
<dbReference type="InterPro" id="IPR036965">
    <property type="entry name" value="Terpene_synth_N_sf"/>
</dbReference>